<name>A0A8I3A5P4_9AGAM</name>
<proteinExistence type="predicted"/>
<evidence type="ECO:0000256" key="1">
    <source>
        <dbReference type="SAM" id="MobiDB-lite"/>
    </source>
</evidence>
<comment type="caution">
    <text evidence="2">The sequence shown here is derived from an EMBL/GenBank/DDBJ whole genome shotgun (WGS) entry which is preliminary data.</text>
</comment>
<dbReference type="Gene3D" id="3.90.180.10">
    <property type="entry name" value="Medium-chain alcohol dehydrogenases, catalytic domain"/>
    <property type="match status" value="1"/>
</dbReference>
<dbReference type="OrthoDB" id="3509362at2759"/>
<dbReference type="AlphaFoldDB" id="A0A8I3A5P4"/>
<protein>
    <submittedName>
        <fullName evidence="2">Uncharacterized protein</fullName>
    </submittedName>
</protein>
<evidence type="ECO:0000313" key="3">
    <source>
        <dbReference type="Proteomes" id="UP000683000"/>
    </source>
</evidence>
<feature type="region of interest" description="Disordered" evidence="1">
    <location>
        <begin position="114"/>
        <end position="146"/>
    </location>
</feature>
<dbReference type="InterPro" id="IPR052585">
    <property type="entry name" value="Lipid_raft_assoc_Zn_ADH"/>
</dbReference>
<accession>A0A8I3A5P4</accession>
<dbReference type="Proteomes" id="UP000683000">
    <property type="component" value="Unassembled WGS sequence"/>
</dbReference>
<gene>
    <name evidence="2" type="ORF">JVT61DRAFT_11086</name>
</gene>
<dbReference type="SUPFAM" id="SSF50129">
    <property type="entry name" value="GroES-like"/>
    <property type="match status" value="1"/>
</dbReference>
<dbReference type="PANTHER" id="PTHR43482:SF1">
    <property type="entry name" value="PROTEIN AST1-RELATED"/>
    <property type="match status" value="1"/>
</dbReference>
<sequence length="146" mass="15456">MGTLPDRTPQSTISQASLSTQTARLFPTETKSLVTFPSVSLILLPPSFSTTLIPARQPSSQGALAQYATLPVDNVILKPAKLSWEEAAGLPLAAQTAVQSLRLGGYDPTRWLSLNPTSTPTPSNQEAIFFNGGSTRSGSPKPCRST</sequence>
<dbReference type="EMBL" id="JAGFBS010000045">
    <property type="protein sequence ID" value="KAG6370700.1"/>
    <property type="molecule type" value="Genomic_DNA"/>
</dbReference>
<dbReference type="InterPro" id="IPR011032">
    <property type="entry name" value="GroES-like_sf"/>
</dbReference>
<dbReference type="Gene3D" id="3.40.50.720">
    <property type="entry name" value="NAD(P)-binding Rossmann-like Domain"/>
    <property type="match status" value="1"/>
</dbReference>
<organism evidence="2 3">
    <name type="scientific">Boletus reticuloceps</name>
    <dbReference type="NCBI Taxonomy" id="495285"/>
    <lineage>
        <taxon>Eukaryota</taxon>
        <taxon>Fungi</taxon>
        <taxon>Dikarya</taxon>
        <taxon>Basidiomycota</taxon>
        <taxon>Agaricomycotina</taxon>
        <taxon>Agaricomycetes</taxon>
        <taxon>Agaricomycetidae</taxon>
        <taxon>Boletales</taxon>
        <taxon>Boletineae</taxon>
        <taxon>Boletaceae</taxon>
        <taxon>Boletoideae</taxon>
        <taxon>Boletus</taxon>
    </lineage>
</organism>
<keyword evidence="3" id="KW-1185">Reference proteome</keyword>
<reference evidence="2" key="1">
    <citation type="submission" date="2021-03" db="EMBL/GenBank/DDBJ databases">
        <title>Evolutionary innovations through gain and loss of genes in the ectomycorrhizal Boletales.</title>
        <authorList>
            <person name="Wu G."/>
            <person name="Miyauchi S."/>
            <person name="Morin E."/>
            <person name="Yang Z.-L."/>
            <person name="Xu J."/>
            <person name="Martin F.M."/>
        </authorList>
    </citation>
    <scope>NUCLEOTIDE SEQUENCE</scope>
    <source>
        <strain evidence="2">BR01</strain>
    </source>
</reference>
<evidence type="ECO:0000313" key="2">
    <source>
        <dbReference type="EMBL" id="KAG6370700.1"/>
    </source>
</evidence>
<dbReference type="PANTHER" id="PTHR43482">
    <property type="entry name" value="PROTEIN AST1-RELATED"/>
    <property type="match status" value="1"/>
</dbReference>